<name>A0AAD7EVV0_9AGAR</name>
<sequence length="93" mass="9725">MTMQDLTSATNRTLARAAAPPVAMRRLGLRSPAQSTPSPGSSQSPSSPARTCPMSTRSSRFLRTRCFSLLTLAGTTSGSSLGSSRATLPSHPF</sequence>
<organism evidence="2 3">
    <name type="scientific">Mycena albidolilacea</name>
    <dbReference type="NCBI Taxonomy" id="1033008"/>
    <lineage>
        <taxon>Eukaryota</taxon>
        <taxon>Fungi</taxon>
        <taxon>Dikarya</taxon>
        <taxon>Basidiomycota</taxon>
        <taxon>Agaricomycotina</taxon>
        <taxon>Agaricomycetes</taxon>
        <taxon>Agaricomycetidae</taxon>
        <taxon>Agaricales</taxon>
        <taxon>Marasmiineae</taxon>
        <taxon>Mycenaceae</taxon>
        <taxon>Mycena</taxon>
    </lineage>
</organism>
<comment type="caution">
    <text evidence="2">The sequence shown here is derived from an EMBL/GenBank/DDBJ whole genome shotgun (WGS) entry which is preliminary data.</text>
</comment>
<feature type="region of interest" description="Disordered" evidence="1">
    <location>
        <begin position="74"/>
        <end position="93"/>
    </location>
</feature>
<proteinExistence type="predicted"/>
<reference evidence="2" key="1">
    <citation type="submission" date="2023-03" db="EMBL/GenBank/DDBJ databases">
        <title>Massive genome expansion in bonnet fungi (Mycena s.s.) driven by repeated elements and novel gene families across ecological guilds.</title>
        <authorList>
            <consortium name="Lawrence Berkeley National Laboratory"/>
            <person name="Harder C.B."/>
            <person name="Miyauchi S."/>
            <person name="Viragh M."/>
            <person name="Kuo A."/>
            <person name="Thoen E."/>
            <person name="Andreopoulos B."/>
            <person name="Lu D."/>
            <person name="Skrede I."/>
            <person name="Drula E."/>
            <person name="Henrissat B."/>
            <person name="Morin E."/>
            <person name="Kohler A."/>
            <person name="Barry K."/>
            <person name="LaButti K."/>
            <person name="Morin E."/>
            <person name="Salamov A."/>
            <person name="Lipzen A."/>
            <person name="Mereny Z."/>
            <person name="Hegedus B."/>
            <person name="Baldrian P."/>
            <person name="Stursova M."/>
            <person name="Weitz H."/>
            <person name="Taylor A."/>
            <person name="Grigoriev I.V."/>
            <person name="Nagy L.G."/>
            <person name="Martin F."/>
            <person name="Kauserud H."/>
        </authorList>
    </citation>
    <scope>NUCLEOTIDE SEQUENCE</scope>
    <source>
        <strain evidence="2">CBHHK002</strain>
    </source>
</reference>
<evidence type="ECO:0000256" key="1">
    <source>
        <dbReference type="SAM" id="MobiDB-lite"/>
    </source>
</evidence>
<dbReference type="EMBL" id="JARIHO010000012">
    <property type="protein sequence ID" value="KAJ7352096.1"/>
    <property type="molecule type" value="Genomic_DNA"/>
</dbReference>
<protein>
    <submittedName>
        <fullName evidence="2">Uncharacterized protein</fullName>
    </submittedName>
</protein>
<evidence type="ECO:0000313" key="2">
    <source>
        <dbReference type="EMBL" id="KAJ7352096.1"/>
    </source>
</evidence>
<feature type="compositionally biased region" description="Polar residues" evidence="1">
    <location>
        <begin position="1"/>
        <end position="13"/>
    </location>
</feature>
<gene>
    <name evidence="2" type="ORF">DFH08DRAFT_1077878</name>
</gene>
<accession>A0AAD7EVV0</accession>
<evidence type="ECO:0000313" key="3">
    <source>
        <dbReference type="Proteomes" id="UP001218218"/>
    </source>
</evidence>
<feature type="compositionally biased region" description="Low complexity" evidence="1">
    <location>
        <begin position="15"/>
        <end position="49"/>
    </location>
</feature>
<feature type="region of interest" description="Disordered" evidence="1">
    <location>
        <begin position="1"/>
        <end position="57"/>
    </location>
</feature>
<dbReference type="Proteomes" id="UP001218218">
    <property type="component" value="Unassembled WGS sequence"/>
</dbReference>
<dbReference type="AlphaFoldDB" id="A0AAD7EVV0"/>
<keyword evidence="3" id="KW-1185">Reference proteome</keyword>